<reference evidence="2" key="1">
    <citation type="submission" date="2018-05" db="EMBL/GenBank/DDBJ databases">
        <authorList>
            <person name="Li X."/>
        </authorList>
    </citation>
    <scope>NUCLEOTIDE SEQUENCE [LARGE SCALE GENOMIC DNA]</scope>
    <source>
        <strain evidence="2">LX32</strain>
    </source>
</reference>
<keyword evidence="2" id="KW-1185">Reference proteome</keyword>
<name>A0A328AEL5_9CAUL</name>
<protein>
    <submittedName>
        <fullName evidence="1">Uncharacterized protein</fullName>
    </submittedName>
</protein>
<evidence type="ECO:0000313" key="1">
    <source>
        <dbReference type="EMBL" id="RAK51208.1"/>
    </source>
</evidence>
<organism evidence="1 2">
    <name type="scientific">Phenylobacterium soli</name>
    <dbReference type="NCBI Taxonomy" id="2170551"/>
    <lineage>
        <taxon>Bacteria</taxon>
        <taxon>Pseudomonadati</taxon>
        <taxon>Pseudomonadota</taxon>
        <taxon>Alphaproteobacteria</taxon>
        <taxon>Caulobacterales</taxon>
        <taxon>Caulobacteraceae</taxon>
        <taxon>Phenylobacterium</taxon>
    </lineage>
</organism>
<proteinExistence type="predicted"/>
<dbReference type="Proteomes" id="UP000249254">
    <property type="component" value="Unassembled WGS sequence"/>
</dbReference>
<dbReference type="EMBL" id="QFYQ01000003">
    <property type="protein sequence ID" value="RAK51208.1"/>
    <property type="molecule type" value="Genomic_DNA"/>
</dbReference>
<comment type="caution">
    <text evidence="1">The sequence shown here is derived from an EMBL/GenBank/DDBJ whole genome shotgun (WGS) entry which is preliminary data.</text>
</comment>
<accession>A0A328AEL5</accession>
<dbReference type="AlphaFoldDB" id="A0A328AEL5"/>
<gene>
    <name evidence="1" type="ORF">DJ017_19855</name>
</gene>
<dbReference type="RefSeq" id="WP_111530643.1">
    <property type="nucleotide sequence ID" value="NZ_QFYQ01000003.1"/>
</dbReference>
<sequence length="209" mass="20992">MSIAIKLASLWGQGGAGAATFVGGGGGYSNGTFSVSYSGAQAGDLCVIWKTHQGVDVTGYTAQAMPARTPWDGFNGALYYRALTSGDISTGSVSVNTAGGCITAYGIYRGPTTAILQTTAKAASATGVTVSGFVKNGSESGVLAGCFHQGSSAPTGPTVTNTRESVAGTVFGSLRLSDYDPPSSYPTAGNVSWTFGATTNGEAWLAALR</sequence>
<evidence type="ECO:0000313" key="2">
    <source>
        <dbReference type="Proteomes" id="UP000249254"/>
    </source>
</evidence>